<proteinExistence type="predicted"/>
<dbReference type="GO" id="GO:0006405">
    <property type="term" value="P:RNA export from nucleus"/>
    <property type="evidence" value="ECO:0007669"/>
    <property type="project" value="TreeGrafter"/>
</dbReference>
<dbReference type="GO" id="GO:0017056">
    <property type="term" value="F:structural constituent of nuclear pore"/>
    <property type="evidence" value="ECO:0007669"/>
    <property type="project" value="InterPro"/>
</dbReference>
<dbReference type="EMBL" id="JAGGNH010000004">
    <property type="protein sequence ID" value="KAJ0974309.1"/>
    <property type="molecule type" value="Genomic_DNA"/>
</dbReference>
<gene>
    <name evidence="1" type="ORF">J5N97_016274</name>
</gene>
<dbReference type="PANTHER" id="PTHR31431:SF1">
    <property type="entry name" value="NUCLEOPORIN NUP188"/>
    <property type="match status" value="1"/>
</dbReference>
<dbReference type="AlphaFoldDB" id="A0A9D5CK25"/>
<evidence type="ECO:0000313" key="1">
    <source>
        <dbReference type="EMBL" id="KAJ0974309.1"/>
    </source>
</evidence>
<name>A0A9D5CK25_9LILI</name>
<sequence>MASAAAAIDQAAPPKPVEESLWWDSFVTLFEELDAAPLSSDLPNRLVEKLKNNHAWFLSSVSGFRPPSQVSKAALDSPQISIGSHRLSVKPELKEVALRVGSCLCLDEVQSYILVDRSSVLDKSVADFDGQEFLHLIVLQYFLERQCLLKCIRRIFMHALYITNGSHSSDVIRGEALRLIHDGLDKKLLTISQDLLSFVSLDKKEVDFITLWVEETLIEDNLILDILFLCYYDSFCTCGSEQWKTLCLLFKELLSGSDNIGKLAASVEAKNSLSHAVAQLLLILIETLDLENLLRMVHDEVPFRQGNIVFSLSEIQEIDGVVSSFSTLGLVEAGPLILAWATFLCLLLSLPKSKDYNLLPEIDHIAHVRQAFELGPFNYVLEILHMDSLRDLDGPVSGFLSILRTFISAFIASYEVNHQIEDNNQFLVLDSLCLIYHGEESLSTQFWDRESFVDGPIRSLLYMLESEFPFRTVKLLRLLSALSEGKWSAECVYNFLSKISGVTSLFEIPHGSHVNVHDTVVTQHQLYVLGIEGLYIPIGSRGSVLRIVDSNLALVRWEYKCSGVILLLLRVAQSSFSVNNEETCLALNLFCRMMSFNMAVTSALLNIERLFPAQVDQIGGVVNKNTSVLWLLSGGFARMLLADCVETGEDFSLTTSGMLDPL</sequence>
<dbReference type="GO" id="GO:0006606">
    <property type="term" value="P:protein import into nucleus"/>
    <property type="evidence" value="ECO:0007669"/>
    <property type="project" value="TreeGrafter"/>
</dbReference>
<reference evidence="1" key="1">
    <citation type="submission" date="2021-03" db="EMBL/GenBank/DDBJ databases">
        <authorList>
            <person name="Li Z."/>
            <person name="Yang C."/>
        </authorList>
    </citation>
    <scope>NUCLEOTIDE SEQUENCE</scope>
    <source>
        <strain evidence="1">Dzin_1.0</strain>
        <tissue evidence="1">Leaf</tissue>
    </source>
</reference>
<organism evidence="1 2">
    <name type="scientific">Dioscorea zingiberensis</name>
    <dbReference type="NCBI Taxonomy" id="325984"/>
    <lineage>
        <taxon>Eukaryota</taxon>
        <taxon>Viridiplantae</taxon>
        <taxon>Streptophyta</taxon>
        <taxon>Embryophyta</taxon>
        <taxon>Tracheophyta</taxon>
        <taxon>Spermatophyta</taxon>
        <taxon>Magnoliopsida</taxon>
        <taxon>Liliopsida</taxon>
        <taxon>Dioscoreales</taxon>
        <taxon>Dioscoreaceae</taxon>
        <taxon>Dioscorea</taxon>
    </lineage>
</organism>
<evidence type="ECO:0000313" key="2">
    <source>
        <dbReference type="Proteomes" id="UP001085076"/>
    </source>
</evidence>
<dbReference type="PANTHER" id="PTHR31431">
    <property type="entry name" value="NUCLEOPORIN NUP188 HOMOLOG"/>
    <property type="match status" value="1"/>
</dbReference>
<accession>A0A9D5CK25</accession>
<dbReference type="InterPro" id="IPR044840">
    <property type="entry name" value="Nup188"/>
</dbReference>
<comment type="caution">
    <text evidence="1">The sequence shown here is derived from an EMBL/GenBank/DDBJ whole genome shotgun (WGS) entry which is preliminary data.</text>
</comment>
<reference evidence="1" key="2">
    <citation type="journal article" date="2022" name="Hortic Res">
        <title>The genome of Dioscorea zingiberensis sheds light on the biosynthesis, origin and evolution of the medicinally important diosgenin saponins.</title>
        <authorList>
            <person name="Li Y."/>
            <person name="Tan C."/>
            <person name="Li Z."/>
            <person name="Guo J."/>
            <person name="Li S."/>
            <person name="Chen X."/>
            <person name="Wang C."/>
            <person name="Dai X."/>
            <person name="Yang H."/>
            <person name="Song W."/>
            <person name="Hou L."/>
            <person name="Xu J."/>
            <person name="Tong Z."/>
            <person name="Xu A."/>
            <person name="Yuan X."/>
            <person name="Wang W."/>
            <person name="Yang Q."/>
            <person name="Chen L."/>
            <person name="Sun Z."/>
            <person name="Wang K."/>
            <person name="Pan B."/>
            <person name="Chen J."/>
            <person name="Bao Y."/>
            <person name="Liu F."/>
            <person name="Qi X."/>
            <person name="Gang D.R."/>
            <person name="Wen J."/>
            <person name="Li J."/>
        </authorList>
    </citation>
    <scope>NUCLEOTIDE SEQUENCE</scope>
    <source>
        <strain evidence="1">Dzin_1.0</strain>
    </source>
</reference>
<dbReference type="GO" id="GO:0044611">
    <property type="term" value="C:nuclear pore inner ring"/>
    <property type="evidence" value="ECO:0007669"/>
    <property type="project" value="TreeGrafter"/>
</dbReference>
<keyword evidence="2" id="KW-1185">Reference proteome</keyword>
<dbReference type="OrthoDB" id="552259at2759"/>
<protein>
    <submittedName>
        <fullName evidence="1">Uncharacterized protein</fullName>
    </submittedName>
</protein>
<dbReference type="Proteomes" id="UP001085076">
    <property type="component" value="Miscellaneous, Linkage group lg04"/>
</dbReference>